<dbReference type="EMBL" id="AP024597">
    <property type="protein sequence ID" value="BCU69245.1"/>
    <property type="molecule type" value="Genomic_DNA"/>
</dbReference>
<dbReference type="SUPFAM" id="SSF51905">
    <property type="entry name" value="FAD/NAD(P)-binding domain"/>
    <property type="match status" value="1"/>
</dbReference>
<evidence type="ECO:0000313" key="2">
    <source>
        <dbReference type="EMBL" id="BCU69245.1"/>
    </source>
</evidence>
<sequence>MPLKKRVLILGSGFSGLTAAHRLAEHVPDKVDVIVISESDLVYDNTIFPALLTDEVNIQNTYFDASKRLPPKGIKFLKSKVLDILPQSNEVKTDRGVFDYDYLIIALGGAYDENFEKIKGHENAFMHHPLEGFLGIKNMVEKEDELVALVGNAKNSPIEGPSYQVALILEYLGRKLGKKFTVYLATQSPKGMFGILPVDWIPNQVNSYAEKRGIKLIKGAYVQEISGHKVLLSNGLEVEADLISVLPTLSAPTVVKNAGLTDDSGFISVEHPTFRSTLYKNVFGVGDAAKGMIPAKTGRAAMISAENAAATIIKEVSGKSLPYYVQGVICMMHSGDYAGMLVFDSNKYVKKIDFKWGNVYKYLKKLYSAMLISSSFSTPYHMALEYYK</sequence>
<dbReference type="Proteomes" id="UP000825123">
    <property type="component" value="Chromosome"/>
</dbReference>
<name>A0A8D5U542_9CREN</name>
<dbReference type="PANTHER" id="PTHR43755:SF1">
    <property type="entry name" value="FAD-DEPENDENT PYRIDINE NUCLEOTIDE-DISULPHIDE OXIDOREDUCTASE"/>
    <property type="match status" value="1"/>
</dbReference>
<proteinExistence type="predicted"/>
<dbReference type="PANTHER" id="PTHR43755">
    <property type="match status" value="1"/>
</dbReference>
<dbReference type="Gene3D" id="3.50.50.100">
    <property type="match status" value="1"/>
</dbReference>
<dbReference type="RefSeq" id="WP_221289296.1">
    <property type="nucleotide sequence ID" value="NZ_AP024597.1"/>
</dbReference>
<accession>A0A8D5U542</accession>
<dbReference type="InterPro" id="IPR023753">
    <property type="entry name" value="FAD/NAD-binding_dom"/>
</dbReference>
<evidence type="ECO:0000313" key="3">
    <source>
        <dbReference type="Proteomes" id="UP000825123"/>
    </source>
</evidence>
<organism evidence="2 3">
    <name type="scientific">Stygiolobus caldivivus</name>
    <dbReference type="NCBI Taxonomy" id="2824673"/>
    <lineage>
        <taxon>Archaea</taxon>
        <taxon>Thermoproteota</taxon>
        <taxon>Thermoprotei</taxon>
        <taxon>Sulfolobales</taxon>
        <taxon>Sulfolobaceae</taxon>
        <taxon>Stygiolobus</taxon>
    </lineage>
</organism>
<dbReference type="InterPro" id="IPR036188">
    <property type="entry name" value="FAD/NAD-bd_sf"/>
</dbReference>
<dbReference type="KEGG" id="csty:KN1_05420"/>
<gene>
    <name evidence="2" type="ORF">KN1_05420</name>
</gene>
<dbReference type="GO" id="GO:0016491">
    <property type="term" value="F:oxidoreductase activity"/>
    <property type="evidence" value="ECO:0007669"/>
    <property type="project" value="InterPro"/>
</dbReference>
<dbReference type="InterPro" id="IPR052541">
    <property type="entry name" value="SQRD"/>
</dbReference>
<dbReference type="GeneID" id="66162296"/>
<feature type="domain" description="FAD/NAD(P)-binding" evidence="1">
    <location>
        <begin position="6"/>
        <end position="292"/>
    </location>
</feature>
<dbReference type="Pfam" id="PF07992">
    <property type="entry name" value="Pyr_redox_2"/>
    <property type="match status" value="1"/>
</dbReference>
<evidence type="ECO:0000259" key="1">
    <source>
        <dbReference type="Pfam" id="PF07992"/>
    </source>
</evidence>
<reference evidence="2 3" key="1">
    <citation type="submission" date="2021-04" db="EMBL/GenBank/DDBJ databases">
        <title>Complete genome sequence of Stygiolobus sp. KN-1.</title>
        <authorList>
            <person name="Nakamura K."/>
            <person name="Sakai H."/>
            <person name="Kurosawa N."/>
        </authorList>
    </citation>
    <scope>NUCLEOTIDE SEQUENCE [LARGE SCALE GENOMIC DNA]</scope>
    <source>
        <strain evidence="2 3">KN-1</strain>
    </source>
</reference>
<keyword evidence="3" id="KW-1185">Reference proteome</keyword>
<dbReference type="AlphaFoldDB" id="A0A8D5U542"/>
<protein>
    <recommendedName>
        <fullName evidence="1">FAD/NAD(P)-binding domain-containing protein</fullName>
    </recommendedName>
</protein>